<dbReference type="Proteomes" id="UP000285112">
    <property type="component" value="Unassembled WGS sequence"/>
</dbReference>
<keyword evidence="2" id="KW-1133">Transmembrane helix</keyword>
<feature type="region of interest" description="Disordered" evidence="1">
    <location>
        <begin position="189"/>
        <end position="232"/>
    </location>
</feature>
<dbReference type="EMBL" id="QZFV01000032">
    <property type="protein sequence ID" value="RJQ90615.1"/>
    <property type="molecule type" value="Genomic_DNA"/>
</dbReference>
<proteinExistence type="predicted"/>
<dbReference type="SMART" id="SM00894">
    <property type="entry name" value="Excalibur"/>
    <property type="match status" value="1"/>
</dbReference>
<keyword evidence="2" id="KW-0472">Membrane</keyword>
<protein>
    <recommendedName>
        <fullName evidence="3">Excalibur calcium-binding domain-containing protein</fullName>
    </recommendedName>
</protein>
<gene>
    <name evidence="4" type="ORF">D5S19_02485</name>
</gene>
<evidence type="ECO:0000259" key="3">
    <source>
        <dbReference type="SMART" id="SM00894"/>
    </source>
</evidence>
<comment type="caution">
    <text evidence="4">The sequence shown here is derived from an EMBL/GenBank/DDBJ whole genome shotgun (WGS) entry which is preliminary data.</text>
</comment>
<name>A0A419IAG8_9PSEU</name>
<feature type="transmembrane region" description="Helical" evidence="2">
    <location>
        <begin position="18"/>
        <end position="37"/>
    </location>
</feature>
<keyword evidence="2" id="KW-0812">Transmembrane</keyword>
<dbReference type="AlphaFoldDB" id="A0A419IAG8"/>
<dbReference type="SUPFAM" id="SSF50199">
    <property type="entry name" value="Staphylococcal nuclease"/>
    <property type="match status" value="1"/>
</dbReference>
<reference evidence="4 5" key="1">
    <citation type="submission" date="2018-09" db="EMBL/GenBank/DDBJ databases">
        <title>YIM PH 21725 draft genome.</title>
        <authorList>
            <person name="Miao C."/>
        </authorList>
    </citation>
    <scope>NUCLEOTIDE SEQUENCE [LARGE SCALE GENOMIC DNA]</scope>
    <source>
        <strain evidence="5">YIM PH21725</strain>
    </source>
</reference>
<dbReference type="OrthoDB" id="4337778at2"/>
<keyword evidence="5" id="KW-1185">Reference proteome</keyword>
<evidence type="ECO:0000256" key="1">
    <source>
        <dbReference type="SAM" id="MobiDB-lite"/>
    </source>
</evidence>
<feature type="compositionally biased region" description="Basic and acidic residues" evidence="1">
    <location>
        <begin position="254"/>
        <end position="268"/>
    </location>
</feature>
<dbReference type="Gene3D" id="2.40.50.90">
    <property type="match status" value="1"/>
</dbReference>
<evidence type="ECO:0000313" key="4">
    <source>
        <dbReference type="EMBL" id="RJQ90615.1"/>
    </source>
</evidence>
<dbReference type="Pfam" id="PF05901">
    <property type="entry name" value="Excalibur"/>
    <property type="match status" value="1"/>
</dbReference>
<dbReference type="InterPro" id="IPR008613">
    <property type="entry name" value="Excalibur_Ca-bd_domain"/>
</dbReference>
<accession>A0A419IAG8</accession>
<feature type="compositionally biased region" description="Pro residues" evidence="1">
    <location>
        <begin position="193"/>
        <end position="209"/>
    </location>
</feature>
<feature type="region of interest" description="Disordered" evidence="1">
    <location>
        <begin position="245"/>
        <end position="268"/>
    </location>
</feature>
<dbReference type="RefSeq" id="WP_120021695.1">
    <property type="nucleotide sequence ID" value="NZ_QZFV01000032.1"/>
</dbReference>
<evidence type="ECO:0000313" key="5">
    <source>
        <dbReference type="Proteomes" id="UP000285112"/>
    </source>
</evidence>
<sequence>MHPTPDHPARPRKTMPKWLMITLGVFAILFVLGAIFGKAPEPAPQAVAAPATSSTSGPVSTSTKPPATYLVSQVTDGATVEISGSDGSHRTAHVLGIAVATGSNCYASETVTWATSKLLGSAIHITTDLANGIAFTLPDGTDYATTALQSGYAQVATDAASTALHSAETTARQAATGLWSAPCKGVITAPTPQALPAPPAPATPEPSAPPKRTTTHAAPPPRTTEEAPAHSYYKNCDAARAAGVAPLHAGEPGYSRKLDRDGDGIACE</sequence>
<evidence type="ECO:0000256" key="2">
    <source>
        <dbReference type="SAM" id="Phobius"/>
    </source>
</evidence>
<dbReference type="InterPro" id="IPR035437">
    <property type="entry name" value="SNase_OB-fold_sf"/>
</dbReference>
<feature type="domain" description="Excalibur calcium-binding" evidence="3">
    <location>
        <begin position="232"/>
        <end position="268"/>
    </location>
</feature>
<organism evidence="4 5">
    <name type="scientific">Amycolatopsis panacis</name>
    <dbReference type="NCBI Taxonomy" id="2340917"/>
    <lineage>
        <taxon>Bacteria</taxon>
        <taxon>Bacillati</taxon>
        <taxon>Actinomycetota</taxon>
        <taxon>Actinomycetes</taxon>
        <taxon>Pseudonocardiales</taxon>
        <taxon>Pseudonocardiaceae</taxon>
        <taxon>Amycolatopsis</taxon>
    </lineage>
</organism>